<evidence type="ECO:0000256" key="1">
    <source>
        <dbReference type="ARBA" id="ARBA00022722"/>
    </source>
</evidence>
<organism evidence="7 8">
    <name type="scientific">Metabacillus flavus</name>
    <dbReference type="NCBI Taxonomy" id="2823519"/>
    <lineage>
        <taxon>Bacteria</taxon>
        <taxon>Bacillati</taxon>
        <taxon>Bacillota</taxon>
        <taxon>Bacilli</taxon>
        <taxon>Bacillales</taxon>
        <taxon>Bacillaceae</taxon>
        <taxon>Metabacillus</taxon>
    </lineage>
</organism>
<dbReference type="GO" id="GO:0004527">
    <property type="term" value="F:exonuclease activity"/>
    <property type="evidence" value="ECO:0007669"/>
    <property type="project" value="UniProtKB-KW"/>
</dbReference>
<evidence type="ECO:0000256" key="4">
    <source>
        <dbReference type="ARBA" id="ARBA00049957"/>
    </source>
</evidence>
<dbReference type="InterPro" id="IPR029060">
    <property type="entry name" value="PIN-like_dom_sf"/>
</dbReference>
<evidence type="ECO:0000256" key="2">
    <source>
        <dbReference type="ARBA" id="ARBA00022801"/>
    </source>
</evidence>
<evidence type="ECO:0000256" key="5">
    <source>
        <dbReference type="ARBA" id="ARBA00050026"/>
    </source>
</evidence>
<dbReference type="EMBL" id="JAGVRK010000001">
    <property type="protein sequence ID" value="MBS2969342.1"/>
    <property type="molecule type" value="Genomic_DNA"/>
</dbReference>
<dbReference type="CDD" id="cd09898">
    <property type="entry name" value="H3TH_53EXO"/>
    <property type="match status" value="1"/>
</dbReference>
<keyword evidence="1" id="KW-0540">Nuclease</keyword>
<dbReference type="InterPro" id="IPR036279">
    <property type="entry name" value="5-3_exonuclease_C_sf"/>
</dbReference>
<keyword evidence="7" id="KW-0269">Exonuclease</keyword>
<dbReference type="Pfam" id="PF02739">
    <property type="entry name" value="5_3_exonuc_N"/>
    <property type="match status" value="1"/>
</dbReference>
<feature type="domain" description="5'-3' exonuclease" evidence="6">
    <location>
        <begin position="3"/>
        <end position="266"/>
    </location>
</feature>
<keyword evidence="8" id="KW-1185">Reference proteome</keyword>
<sequence>MERKTDLLLVDGMALLFRAFFATSVHGNFMINSKGTPTNAVSGFLKHLLMSIDAFKPEQVICCWDMGSKTFRTESFQNYKANRSEAPIELLPQFEMAKEAAASLGIPNIGVPGYEADDCIGTIACQFKSSMNITILTGDRDLLQLLDDNVEVVLLQKGMGQYLIYSSELFQEEKGIHPSKLIDVKGLMGDSSDNYPGVRGIGEKTAYKLIQEHTSIEGILESLHLLTPSQRKKIEEDLEMLHLSRSLAEIHCEVPLELAIEEAVLNIDLAIAQQWLLHAEIRGVDSLIKRAAELKAV</sequence>
<dbReference type="InterPro" id="IPR020046">
    <property type="entry name" value="5-3_exonucl_a-hlix_arch_N"/>
</dbReference>
<dbReference type="PANTHER" id="PTHR42646:SF2">
    <property type="entry name" value="5'-3' EXONUCLEASE FAMILY PROTEIN"/>
    <property type="match status" value="1"/>
</dbReference>
<dbReference type="InterPro" id="IPR008918">
    <property type="entry name" value="HhH2"/>
</dbReference>
<name>A0ABS5LF23_9BACI</name>
<dbReference type="InterPro" id="IPR038969">
    <property type="entry name" value="FEN"/>
</dbReference>
<dbReference type="InterPro" id="IPR020045">
    <property type="entry name" value="DNA_polI_H3TH"/>
</dbReference>
<accession>A0ABS5LF23</accession>
<dbReference type="Gene3D" id="3.40.50.1010">
    <property type="entry name" value="5'-nuclease"/>
    <property type="match status" value="1"/>
</dbReference>
<comment type="function">
    <text evidence="4">5'-3' exonuclease acting preferentially on double-stranded DNA.</text>
</comment>
<protein>
    <recommendedName>
        <fullName evidence="5">5'-3' exonuclease</fullName>
    </recommendedName>
</protein>
<reference evidence="7 8" key="1">
    <citation type="submission" date="2021-04" db="EMBL/GenBank/DDBJ databases">
        <title>Metabacillus sp. strain KIGAM252 whole genome sequence.</title>
        <authorList>
            <person name="Seo M.-J."/>
            <person name="Cho E.-S."/>
            <person name="Hwang C.Y."/>
            <person name="Yoon D.J."/>
        </authorList>
    </citation>
    <scope>NUCLEOTIDE SEQUENCE [LARGE SCALE GENOMIC DNA]</scope>
    <source>
        <strain evidence="7 8">KIGAM252</strain>
    </source>
</reference>
<proteinExistence type="predicted"/>
<dbReference type="CDD" id="cd09859">
    <property type="entry name" value="PIN_53EXO"/>
    <property type="match status" value="1"/>
</dbReference>
<evidence type="ECO:0000259" key="6">
    <source>
        <dbReference type="SMART" id="SM00475"/>
    </source>
</evidence>
<dbReference type="SMART" id="SM00475">
    <property type="entry name" value="53EXOc"/>
    <property type="match status" value="1"/>
</dbReference>
<evidence type="ECO:0000256" key="3">
    <source>
        <dbReference type="ARBA" id="ARBA00023125"/>
    </source>
</evidence>
<dbReference type="SMART" id="SM00279">
    <property type="entry name" value="HhH2"/>
    <property type="match status" value="1"/>
</dbReference>
<dbReference type="Gene3D" id="1.10.150.20">
    <property type="entry name" value="5' to 3' exonuclease, C-terminal subdomain"/>
    <property type="match status" value="1"/>
</dbReference>
<dbReference type="RefSeq" id="WP_211558642.1">
    <property type="nucleotide sequence ID" value="NZ_JAGVRK010000001.1"/>
</dbReference>
<dbReference type="SUPFAM" id="SSF47807">
    <property type="entry name" value="5' to 3' exonuclease, C-terminal subdomain"/>
    <property type="match status" value="1"/>
</dbReference>
<gene>
    <name evidence="7" type="ORF">J9317_11250</name>
</gene>
<keyword evidence="3" id="KW-0238">DNA-binding</keyword>
<evidence type="ECO:0000313" key="7">
    <source>
        <dbReference type="EMBL" id="MBS2969342.1"/>
    </source>
</evidence>
<comment type="caution">
    <text evidence="7">The sequence shown here is derived from an EMBL/GenBank/DDBJ whole genome shotgun (WGS) entry which is preliminary data.</text>
</comment>
<dbReference type="PANTHER" id="PTHR42646">
    <property type="entry name" value="FLAP ENDONUCLEASE XNI"/>
    <property type="match status" value="1"/>
</dbReference>
<dbReference type="InterPro" id="IPR002421">
    <property type="entry name" value="5-3_exonuclease"/>
</dbReference>
<dbReference type="SUPFAM" id="SSF88723">
    <property type="entry name" value="PIN domain-like"/>
    <property type="match status" value="1"/>
</dbReference>
<keyword evidence="2" id="KW-0378">Hydrolase</keyword>
<dbReference type="Proteomes" id="UP000682403">
    <property type="component" value="Unassembled WGS sequence"/>
</dbReference>
<evidence type="ECO:0000313" key="8">
    <source>
        <dbReference type="Proteomes" id="UP000682403"/>
    </source>
</evidence>
<dbReference type="Pfam" id="PF01367">
    <property type="entry name" value="5_3_exonuc"/>
    <property type="match status" value="1"/>
</dbReference>